<dbReference type="Proteomes" id="UP001244011">
    <property type="component" value="Unassembled WGS sequence"/>
</dbReference>
<accession>A0AAJ0C5Z7</accession>
<name>A0AAJ0C5Z7_9PEZI</name>
<dbReference type="GeneID" id="85310037"/>
<dbReference type="AlphaFoldDB" id="A0AAJ0C5Z7"/>
<dbReference type="RefSeq" id="XP_060287011.1">
    <property type="nucleotide sequence ID" value="XM_060426850.1"/>
</dbReference>
<evidence type="ECO:0008006" key="5">
    <source>
        <dbReference type="Google" id="ProtNLM"/>
    </source>
</evidence>
<dbReference type="PANTHER" id="PTHR12475">
    <property type="match status" value="1"/>
</dbReference>
<evidence type="ECO:0000256" key="1">
    <source>
        <dbReference type="ARBA" id="ARBA00038476"/>
    </source>
</evidence>
<gene>
    <name evidence="3" type="ORF">QBC33DRAFT_525780</name>
</gene>
<evidence type="ECO:0000313" key="3">
    <source>
        <dbReference type="EMBL" id="KAK1770798.1"/>
    </source>
</evidence>
<keyword evidence="4" id="KW-1185">Reference proteome</keyword>
<comment type="caution">
    <text evidence="3">The sequence shown here is derived from an EMBL/GenBank/DDBJ whole genome shotgun (WGS) entry which is preliminary data.</text>
</comment>
<dbReference type="SUPFAM" id="SSF54637">
    <property type="entry name" value="Thioesterase/thiol ester dehydrase-isomerase"/>
    <property type="match status" value="1"/>
</dbReference>
<reference evidence="3" key="1">
    <citation type="submission" date="2023-06" db="EMBL/GenBank/DDBJ databases">
        <title>Genome-scale phylogeny and comparative genomics of the fungal order Sordariales.</title>
        <authorList>
            <consortium name="Lawrence Berkeley National Laboratory"/>
            <person name="Hensen N."/>
            <person name="Bonometti L."/>
            <person name="Westerberg I."/>
            <person name="Brannstrom I.O."/>
            <person name="Guillou S."/>
            <person name="Cros-Aarteil S."/>
            <person name="Calhoun S."/>
            <person name="Haridas S."/>
            <person name="Kuo A."/>
            <person name="Mondo S."/>
            <person name="Pangilinan J."/>
            <person name="Riley R."/>
            <person name="Labutti K."/>
            <person name="Andreopoulos B."/>
            <person name="Lipzen A."/>
            <person name="Chen C."/>
            <person name="Yanf M."/>
            <person name="Daum C."/>
            <person name="Ng V."/>
            <person name="Clum A."/>
            <person name="Steindorff A."/>
            <person name="Ohm R."/>
            <person name="Martin F."/>
            <person name="Silar P."/>
            <person name="Natvig D."/>
            <person name="Lalanne C."/>
            <person name="Gautier V."/>
            <person name="Ament-Velasquez S.L."/>
            <person name="Kruys A."/>
            <person name="Hutchinson M.I."/>
            <person name="Powell A.J."/>
            <person name="Barry K."/>
            <person name="Miller A.N."/>
            <person name="Grigoriev I.V."/>
            <person name="Debuchy R."/>
            <person name="Gladieux P."/>
            <person name="Thoren M.H."/>
            <person name="Johannesson H."/>
        </authorList>
    </citation>
    <scope>NUCLEOTIDE SEQUENCE</scope>
    <source>
        <strain evidence="3">8032-3</strain>
    </source>
</reference>
<comment type="similarity">
    <text evidence="1">Belongs to the lcsJ thioesterase family.</text>
</comment>
<sequence length="357" mass="39382">MASVSTLSLFFPVFVPSIAAATAYLGHRALRVDWRTRTRAFLTGPGRTSRILLALFILTNWKSMPLAWTTRIFHAFLYHFIRPRGPLPPRALFHYSITTSRTSPLETDYNFHKSNSTYFTDLDVSRSHLVTHLLGPGMPRLSANARTRLVPDPASPTGEPVRGGFGIGLGAVFCSFRREIAAAQPYDMWSRVLAWDRKWLYIVTHFVVRGKARPTSWDGRSGGRVRPAKAGGSGFGSSGAPEEQEGEDFSKYVIATAVSKYVFKLGRLTVHPAILLHENGLLPERPGAGWRGGDAGVGTADDLGDVRVDGDGEWDWRRIEFERRRGMELAAHFAALDGTNNLFDGGEDGALGHFPLG</sequence>
<dbReference type="PANTHER" id="PTHR12475:SF4">
    <property type="entry name" value="PROTEIN THEM6"/>
    <property type="match status" value="1"/>
</dbReference>
<proteinExistence type="inferred from homology"/>
<dbReference type="InterPro" id="IPR051490">
    <property type="entry name" value="THEM6_lcsJ_thioesterase"/>
</dbReference>
<dbReference type="EMBL" id="MU838999">
    <property type="protein sequence ID" value="KAK1770798.1"/>
    <property type="molecule type" value="Genomic_DNA"/>
</dbReference>
<evidence type="ECO:0000256" key="2">
    <source>
        <dbReference type="SAM" id="MobiDB-lite"/>
    </source>
</evidence>
<feature type="region of interest" description="Disordered" evidence="2">
    <location>
        <begin position="213"/>
        <end position="244"/>
    </location>
</feature>
<protein>
    <recommendedName>
        <fullName evidence="5">Capsule polysaccharide biosynthesis protein</fullName>
    </recommendedName>
</protein>
<dbReference type="Pfam" id="PF13279">
    <property type="entry name" value="4HBT_2"/>
    <property type="match status" value="1"/>
</dbReference>
<evidence type="ECO:0000313" key="4">
    <source>
        <dbReference type="Proteomes" id="UP001244011"/>
    </source>
</evidence>
<organism evidence="3 4">
    <name type="scientific">Phialemonium atrogriseum</name>
    <dbReference type="NCBI Taxonomy" id="1093897"/>
    <lineage>
        <taxon>Eukaryota</taxon>
        <taxon>Fungi</taxon>
        <taxon>Dikarya</taxon>
        <taxon>Ascomycota</taxon>
        <taxon>Pezizomycotina</taxon>
        <taxon>Sordariomycetes</taxon>
        <taxon>Sordariomycetidae</taxon>
        <taxon>Cephalothecales</taxon>
        <taxon>Cephalothecaceae</taxon>
        <taxon>Phialemonium</taxon>
    </lineage>
</organism>
<dbReference type="InterPro" id="IPR029069">
    <property type="entry name" value="HotDog_dom_sf"/>
</dbReference>